<dbReference type="Gene3D" id="2.170.270.10">
    <property type="entry name" value="SET domain"/>
    <property type="match status" value="1"/>
</dbReference>
<evidence type="ECO:0000313" key="3">
    <source>
        <dbReference type="EMBL" id="KAK4494095.1"/>
    </source>
</evidence>
<dbReference type="InterPro" id="IPR001214">
    <property type="entry name" value="SET_dom"/>
</dbReference>
<accession>A0ABR0DYL5</accession>
<reference evidence="3 4" key="1">
    <citation type="journal article" date="2023" name="G3 (Bethesda)">
        <title>A chromosome-level genome assembly of Zasmidium syzygii isolated from banana leaves.</title>
        <authorList>
            <person name="van Westerhoven A.C."/>
            <person name="Mehrabi R."/>
            <person name="Talebi R."/>
            <person name="Steentjes M.B.F."/>
            <person name="Corcolon B."/>
            <person name="Chong P.A."/>
            <person name="Kema G.H.J."/>
            <person name="Seidl M.F."/>
        </authorList>
    </citation>
    <scope>NUCLEOTIDE SEQUENCE [LARGE SCALE GENOMIC DNA]</scope>
    <source>
        <strain evidence="3 4">P124</strain>
    </source>
</reference>
<dbReference type="InterPro" id="IPR046341">
    <property type="entry name" value="SET_dom_sf"/>
</dbReference>
<feature type="compositionally biased region" description="Basic residues" evidence="1">
    <location>
        <begin position="48"/>
        <end position="59"/>
    </location>
</feature>
<dbReference type="PROSITE" id="PS50280">
    <property type="entry name" value="SET"/>
    <property type="match status" value="1"/>
</dbReference>
<sequence length="254" mass="28230">MAKQALFKAYDLTRKKPHKIPSPPTKLTESRLSENEWKVSKRPEVRGSKKPVKKGRTKKSAAAAVEKAPKRAADLLRCKGGEFQCLHCEAFSDEASCGTACYKQFRREHFPSDRIDIRGPGLLGYGAFTKPGVTIPKGAWVGEYLGELRPLTADTTSTYRFEIPGVCAVDARSSGNWTRFINSHCRPNVKPWGETVGKRHVILFQALREIGPEEEITFNYGGRYFENAGFLCGCDAQKKAHLPAGAKQTKGKKK</sequence>
<feature type="domain" description="SET" evidence="2">
    <location>
        <begin position="108"/>
        <end position="221"/>
    </location>
</feature>
<evidence type="ECO:0000313" key="4">
    <source>
        <dbReference type="Proteomes" id="UP001305779"/>
    </source>
</evidence>
<feature type="compositionally biased region" description="Basic and acidic residues" evidence="1">
    <location>
        <begin position="28"/>
        <end position="47"/>
    </location>
</feature>
<keyword evidence="4" id="KW-1185">Reference proteome</keyword>
<dbReference type="SUPFAM" id="SSF82199">
    <property type="entry name" value="SET domain"/>
    <property type="match status" value="1"/>
</dbReference>
<name>A0ABR0DYL5_ZASCE</name>
<feature type="region of interest" description="Disordered" evidence="1">
    <location>
        <begin position="1"/>
        <end position="64"/>
    </location>
</feature>
<dbReference type="Pfam" id="PF00856">
    <property type="entry name" value="SET"/>
    <property type="match status" value="1"/>
</dbReference>
<protein>
    <recommendedName>
        <fullName evidence="2">SET domain-containing protein</fullName>
    </recommendedName>
</protein>
<organism evidence="3 4">
    <name type="scientific">Zasmidium cellare</name>
    <name type="common">Wine cellar mold</name>
    <name type="synonym">Racodium cellare</name>
    <dbReference type="NCBI Taxonomy" id="395010"/>
    <lineage>
        <taxon>Eukaryota</taxon>
        <taxon>Fungi</taxon>
        <taxon>Dikarya</taxon>
        <taxon>Ascomycota</taxon>
        <taxon>Pezizomycotina</taxon>
        <taxon>Dothideomycetes</taxon>
        <taxon>Dothideomycetidae</taxon>
        <taxon>Mycosphaerellales</taxon>
        <taxon>Mycosphaerellaceae</taxon>
        <taxon>Zasmidium</taxon>
    </lineage>
</organism>
<evidence type="ECO:0000256" key="1">
    <source>
        <dbReference type="SAM" id="MobiDB-lite"/>
    </source>
</evidence>
<dbReference type="SMART" id="SM00317">
    <property type="entry name" value="SET"/>
    <property type="match status" value="1"/>
</dbReference>
<proteinExistence type="predicted"/>
<gene>
    <name evidence="3" type="ORF">PRZ48_014393</name>
</gene>
<dbReference type="InterPro" id="IPR051357">
    <property type="entry name" value="H3K9_HMTase_SUVAR3-9"/>
</dbReference>
<comment type="caution">
    <text evidence="3">The sequence shown here is derived from an EMBL/GenBank/DDBJ whole genome shotgun (WGS) entry which is preliminary data.</text>
</comment>
<dbReference type="PANTHER" id="PTHR45660">
    <property type="entry name" value="HISTONE-LYSINE N-METHYLTRANSFERASE SETMAR"/>
    <property type="match status" value="1"/>
</dbReference>
<dbReference type="EMBL" id="JAXOVC010000014">
    <property type="protein sequence ID" value="KAK4494095.1"/>
    <property type="molecule type" value="Genomic_DNA"/>
</dbReference>
<dbReference type="Proteomes" id="UP001305779">
    <property type="component" value="Unassembled WGS sequence"/>
</dbReference>
<dbReference type="PANTHER" id="PTHR45660:SF13">
    <property type="entry name" value="HISTONE-LYSINE N-METHYLTRANSFERASE SETMAR"/>
    <property type="match status" value="1"/>
</dbReference>
<evidence type="ECO:0000259" key="2">
    <source>
        <dbReference type="PROSITE" id="PS50280"/>
    </source>
</evidence>